<dbReference type="InterPro" id="IPR000210">
    <property type="entry name" value="BTB/POZ_dom"/>
</dbReference>
<dbReference type="Pfam" id="PF01344">
    <property type="entry name" value="Kelch_1"/>
    <property type="match status" value="2"/>
</dbReference>
<dbReference type="InterPro" id="IPR015915">
    <property type="entry name" value="Kelch-typ_b-propeller"/>
</dbReference>
<evidence type="ECO:0000256" key="2">
    <source>
        <dbReference type="ARBA" id="ARBA00022737"/>
    </source>
</evidence>
<dbReference type="Proteomes" id="UP000288216">
    <property type="component" value="Unassembled WGS sequence"/>
</dbReference>
<evidence type="ECO:0000313" key="5">
    <source>
        <dbReference type="Proteomes" id="UP000288216"/>
    </source>
</evidence>
<evidence type="ECO:0000256" key="1">
    <source>
        <dbReference type="ARBA" id="ARBA00022441"/>
    </source>
</evidence>
<dbReference type="InterPro" id="IPR011333">
    <property type="entry name" value="SKP1/BTB/POZ_sf"/>
</dbReference>
<evidence type="ECO:0000313" key="4">
    <source>
        <dbReference type="EMBL" id="GCB78639.1"/>
    </source>
</evidence>
<comment type="caution">
    <text evidence="4">The sequence shown here is derived from an EMBL/GenBank/DDBJ whole genome shotgun (WGS) entry which is preliminary data.</text>
</comment>
<dbReference type="OMA" id="TWRCAAN"/>
<dbReference type="SUPFAM" id="SSF117281">
    <property type="entry name" value="Kelch motif"/>
    <property type="match status" value="1"/>
</dbReference>
<dbReference type="InterPro" id="IPR052392">
    <property type="entry name" value="Kelch-BTB_domain-containing"/>
</dbReference>
<dbReference type="PANTHER" id="PTHR46375">
    <property type="entry name" value="KELCH REPEAT AND BTB DOMAIN-CONTAINING PROTEIN 13-RELATED"/>
    <property type="match status" value="1"/>
</dbReference>
<accession>A0A401PZQ8</accession>
<proteinExistence type="predicted"/>
<organism evidence="4 5">
    <name type="scientific">Scyliorhinus torazame</name>
    <name type="common">Cloudy catshark</name>
    <name type="synonym">Catulus torazame</name>
    <dbReference type="NCBI Taxonomy" id="75743"/>
    <lineage>
        <taxon>Eukaryota</taxon>
        <taxon>Metazoa</taxon>
        <taxon>Chordata</taxon>
        <taxon>Craniata</taxon>
        <taxon>Vertebrata</taxon>
        <taxon>Chondrichthyes</taxon>
        <taxon>Elasmobranchii</taxon>
        <taxon>Galeomorphii</taxon>
        <taxon>Galeoidea</taxon>
        <taxon>Carcharhiniformes</taxon>
        <taxon>Scyliorhinidae</taxon>
        <taxon>Scyliorhinus</taxon>
    </lineage>
</organism>
<dbReference type="AlphaFoldDB" id="A0A401PZQ8"/>
<evidence type="ECO:0000259" key="3">
    <source>
        <dbReference type="PROSITE" id="PS50097"/>
    </source>
</evidence>
<dbReference type="Gene3D" id="2.120.10.80">
    <property type="entry name" value="Kelch-type beta propeller"/>
    <property type="match status" value="1"/>
</dbReference>
<gene>
    <name evidence="4" type="ORF">scyTo_0017763</name>
</gene>
<dbReference type="InterPro" id="IPR006652">
    <property type="entry name" value="Kelch_1"/>
</dbReference>
<name>A0A401PZQ8_SCYTO</name>
<dbReference type="STRING" id="75743.A0A401PZQ8"/>
<dbReference type="EMBL" id="BFAA01011821">
    <property type="protein sequence ID" value="GCB78639.1"/>
    <property type="molecule type" value="Genomic_DNA"/>
</dbReference>
<keyword evidence="5" id="KW-1185">Reference proteome</keyword>
<dbReference type="Pfam" id="PF00651">
    <property type="entry name" value="BTB"/>
    <property type="match status" value="1"/>
</dbReference>
<dbReference type="Gene3D" id="3.30.710.10">
    <property type="entry name" value="Potassium Channel Kv1.1, Chain A"/>
    <property type="match status" value="1"/>
</dbReference>
<dbReference type="OrthoDB" id="45365at2759"/>
<feature type="domain" description="BTB" evidence="3">
    <location>
        <begin position="6"/>
        <end position="73"/>
    </location>
</feature>
<sequence length="454" mass="51028">MQPAVGCVDVKVEDRLFTVEKHVLIESSDYFRALFESGMRECTQVEIQLQGLPARGFSVMLNVLKEGQPVLDSDEILDAIECAAFLLVKPLTRHLIYIISSDNCILMLQAADTYGVFDLMHASAQFIRNVYTNVREDLSFLSEDQLDYIESLSPATFVAVTTHSPSADYLDDISRTVCYLDEAENHWATLTSLPGKASTCLAGITVLDNNIYIVGGVDGLNKQIVKPSFCYNTERDSWSEFSSLQDLRYNLTLTGQDGCLFAMGGMCKNTVLATVEKYHVASKTWSFAAHLPRPGAGIACACTMGRIFVCLWLPMDTTDVYEYRTLKDEWLLVTTLKRQQSYGHCMVAHQDNLYVMRNGPADDFLRCMIDCFNLTRQQWTALAGQYVNSKGALFTAAIRGDTVFTVNRMLTLMYNIQEDKWKPAKEGAGFPRSGSMYTFLLRLPKNRLTTQQQN</sequence>
<dbReference type="CDD" id="cd18486">
    <property type="entry name" value="BACK_KBTBD13"/>
    <property type="match status" value="1"/>
</dbReference>
<reference evidence="4 5" key="1">
    <citation type="journal article" date="2018" name="Nat. Ecol. Evol.">
        <title>Shark genomes provide insights into elasmobranch evolution and the origin of vertebrates.</title>
        <authorList>
            <person name="Hara Y"/>
            <person name="Yamaguchi K"/>
            <person name="Onimaru K"/>
            <person name="Kadota M"/>
            <person name="Koyanagi M"/>
            <person name="Keeley SD"/>
            <person name="Tatsumi K"/>
            <person name="Tanaka K"/>
            <person name="Motone F"/>
            <person name="Kageyama Y"/>
            <person name="Nozu R"/>
            <person name="Adachi N"/>
            <person name="Nishimura O"/>
            <person name="Nakagawa R"/>
            <person name="Tanegashima C"/>
            <person name="Kiyatake I"/>
            <person name="Matsumoto R"/>
            <person name="Murakumo K"/>
            <person name="Nishida K"/>
            <person name="Terakita A"/>
            <person name="Kuratani S"/>
            <person name="Sato K"/>
            <person name="Hyodo S Kuraku.S."/>
        </authorList>
    </citation>
    <scope>NUCLEOTIDE SEQUENCE [LARGE SCALE GENOMIC DNA]</scope>
</reference>
<dbReference type="PANTHER" id="PTHR46375:SF3">
    <property type="entry name" value="KELCH REPEAT AND BTB DOMAIN-CONTAINING PROTEIN 13"/>
    <property type="match status" value="1"/>
</dbReference>
<keyword evidence="2" id="KW-0677">Repeat</keyword>
<dbReference type="SUPFAM" id="SSF54695">
    <property type="entry name" value="POZ domain"/>
    <property type="match status" value="1"/>
</dbReference>
<keyword evidence="1" id="KW-0880">Kelch repeat</keyword>
<dbReference type="SMART" id="SM00612">
    <property type="entry name" value="Kelch"/>
    <property type="match status" value="2"/>
</dbReference>
<dbReference type="PROSITE" id="PS50097">
    <property type="entry name" value="BTB"/>
    <property type="match status" value="1"/>
</dbReference>
<dbReference type="SMART" id="SM00225">
    <property type="entry name" value="BTB"/>
    <property type="match status" value="1"/>
</dbReference>
<protein>
    <recommendedName>
        <fullName evidence="3">BTB domain-containing protein</fullName>
    </recommendedName>
</protein>